<evidence type="ECO:0000256" key="3">
    <source>
        <dbReference type="ARBA" id="ARBA00022553"/>
    </source>
</evidence>
<gene>
    <name evidence="10" type="ORF">CMC5_082150</name>
</gene>
<dbReference type="Pfam" id="PF00512">
    <property type="entry name" value="HisKA"/>
    <property type="match status" value="1"/>
</dbReference>
<dbReference type="PRINTS" id="PR00344">
    <property type="entry name" value="BCTRLSENSOR"/>
</dbReference>
<evidence type="ECO:0000256" key="4">
    <source>
        <dbReference type="ARBA" id="ARBA00022679"/>
    </source>
</evidence>
<dbReference type="InterPro" id="IPR001789">
    <property type="entry name" value="Sig_transdc_resp-reg_receiver"/>
</dbReference>
<dbReference type="InterPro" id="IPR036890">
    <property type="entry name" value="HATPase_C_sf"/>
</dbReference>
<dbReference type="KEGG" id="ccro:CMC5_082150"/>
<dbReference type="InterPro" id="IPR004358">
    <property type="entry name" value="Sig_transdc_His_kin-like_C"/>
</dbReference>
<protein>
    <recommendedName>
        <fullName evidence="2">histidine kinase</fullName>
        <ecNumber evidence="2">2.7.13.3</ecNumber>
    </recommendedName>
</protein>
<dbReference type="OrthoDB" id="5291616at2"/>
<dbReference type="CDD" id="cd00082">
    <property type="entry name" value="HisKA"/>
    <property type="match status" value="1"/>
</dbReference>
<dbReference type="AlphaFoldDB" id="A0A0K1ETJ6"/>
<feature type="domain" description="Response regulatory" evidence="9">
    <location>
        <begin position="8"/>
        <end position="125"/>
    </location>
</feature>
<dbReference type="InterPro" id="IPR036097">
    <property type="entry name" value="HisK_dim/P_sf"/>
</dbReference>
<comment type="catalytic activity">
    <reaction evidence="1">
        <text>ATP + protein L-histidine = ADP + protein N-phospho-L-histidine.</text>
        <dbReference type="EC" id="2.7.13.3"/>
    </reaction>
</comment>
<feature type="modified residue" description="4-aspartylphosphate" evidence="6">
    <location>
        <position position="451"/>
    </location>
</feature>
<keyword evidence="3 6" id="KW-0597">Phosphoprotein</keyword>
<accession>A0A0K1ETJ6</accession>
<dbReference type="InterPro" id="IPR005467">
    <property type="entry name" value="His_kinase_dom"/>
</dbReference>
<reference evidence="10 11" key="1">
    <citation type="submission" date="2015-07" db="EMBL/GenBank/DDBJ databases">
        <title>Genome analysis of myxobacterium Chondromyces crocatus Cm c5 reveals a high potential for natural compound synthesis and the genetic basis for the loss of fruiting body formation.</title>
        <authorList>
            <person name="Zaburannyi N."/>
            <person name="Bunk B."/>
            <person name="Maier J."/>
            <person name="Overmann J."/>
            <person name="Mueller R."/>
        </authorList>
    </citation>
    <scope>NUCLEOTIDE SEQUENCE [LARGE SCALE GENOMIC DNA]</scope>
    <source>
        <strain evidence="10 11">Cm c5</strain>
    </source>
</reference>
<evidence type="ECO:0000256" key="6">
    <source>
        <dbReference type="PROSITE-ProRule" id="PRU00169"/>
    </source>
</evidence>
<dbReference type="EMBL" id="CP012159">
    <property type="protein sequence ID" value="AKT43977.1"/>
    <property type="molecule type" value="Genomic_DNA"/>
</dbReference>
<dbReference type="Proteomes" id="UP000067626">
    <property type="component" value="Chromosome"/>
</dbReference>
<dbReference type="EC" id="2.7.13.3" evidence="2"/>
<dbReference type="InterPro" id="IPR003661">
    <property type="entry name" value="HisK_dim/P_dom"/>
</dbReference>
<dbReference type="Gene3D" id="3.40.50.2300">
    <property type="match status" value="2"/>
</dbReference>
<organism evidence="10 11">
    <name type="scientific">Chondromyces crocatus</name>
    <dbReference type="NCBI Taxonomy" id="52"/>
    <lineage>
        <taxon>Bacteria</taxon>
        <taxon>Pseudomonadati</taxon>
        <taxon>Myxococcota</taxon>
        <taxon>Polyangia</taxon>
        <taxon>Polyangiales</taxon>
        <taxon>Polyangiaceae</taxon>
        <taxon>Chondromyces</taxon>
    </lineage>
</organism>
<feature type="modified residue" description="4-aspartylphosphate" evidence="6">
    <location>
        <position position="57"/>
    </location>
</feature>
<keyword evidence="4 10" id="KW-0808">Transferase</keyword>
<dbReference type="PROSITE" id="PS50110">
    <property type="entry name" value="RESPONSE_REGULATORY"/>
    <property type="match status" value="2"/>
</dbReference>
<dbReference type="FunFam" id="3.30.565.10:FF:000006">
    <property type="entry name" value="Sensor histidine kinase WalK"/>
    <property type="match status" value="1"/>
</dbReference>
<dbReference type="STRING" id="52.CMC5_082150"/>
<dbReference type="SUPFAM" id="SSF55874">
    <property type="entry name" value="ATPase domain of HSP90 chaperone/DNA topoisomerase II/histidine kinase"/>
    <property type="match status" value="1"/>
</dbReference>
<dbReference type="RefSeq" id="WP_050435373.1">
    <property type="nucleotide sequence ID" value="NZ_CP012159.1"/>
</dbReference>
<evidence type="ECO:0000256" key="5">
    <source>
        <dbReference type="ARBA" id="ARBA00022777"/>
    </source>
</evidence>
<evidence type="ECO:0000256" key="7">
    <source>
        <dbReference type="SAM" id="MobiDB-lite"/>
    </source>
</evidence>
<dbReference type="SUPFAM" id="SSF52172">
    <property type="entry name" value="CheY-like"/>
    <property type="match status" value="2"/>
</dbReference>
<evidence type="ECO:0000256" key="1">
    <source>
        <dbReference type="ARBA" id="ARBA00000085"/>
    </source>
</evidence>
<evidence type="ECO:0000313" key="11">
    <source>
        <dbReference type="Proteomes" id="UP000067626"/>
    </source>
</evidence>
<dbReference type="SMART" id="SM00448">
    <property type="entry name" value="REC"/>
    <property type="match status" value="2"/>
</dbReference>
<dbReference type="Pfam" id="PF02518">
    <property type="entry name" value="HATPase_c"/>
    <property type="match status" value="1"/>
</dbReference>
<feature type="domain" description="Response regulatory" evidence="9">
    <location>
        <begin position="402"/>
        <end position="526"/>
    </location>
</feature>
<dbReference type="Pfam" id="PF00072">
    <property type="entry name" value="Response_reg"/>
    <property type="match status" value="2"/>
</dbReference>
<dbReference type="PATRIC" id="fig|52.7.peg.9032"/>
<dbReference type="PROSITE" id="PS50109">
    <property type="entry name" value="HIS_KIN"/>
    <property type="match status" value="1"/>
</dbReference>
<evidence type="ECO:0000256" key="2">
    <source>
        <dbReference type="ARBA" id="ARBA00012438"/>
    </source>
</evidence>
<proteinExistence type="predicted"/>
<dbReference type="SUPFAM" id="SSF47384">
    <property type="entry name" value="Homodimeric domain of signal transducing histidine kinase"/>
    <property type="match status" value="1"/>
</dbReference>
<sequence>MLDKSRVLILTIDDTDASRYLISRILETHGYKSIEACDGAEGLKLAEERVPHLVIIDVKLPDQSGYDVCRALRANPKTASIPVLMTSAMFVTSGKKAEGIESGANAYFTQPFEPVEMIALIESLLRIRHHEQEARDRTEQLLAADRRKDEFLAMLGHELRNPLSAILTGTQLLALCLSPGERASKIASTIDRQARHLTRLVDDLLDVSRITQGKIELLKERIDLVTAIENAATAMHSTISRNRQELTVTVKAQPLWMNGDATRIEQVLCNLLTNASKYTPAGGRIFVTADQQGEGEQPRAVVTIRDTGIGIAPEHLQAIFDLFFQVDGASLARSAGGLGIGLTMVNRLVALHDGSVLARSEGLGAGSELVVELPLLSADASRQSAGEGGLGRQLREPVRPRRVLLVDDNVDACTLMQAALQLAGYEVDVAHDGEAGLQSIRSGNHDAAIIDIGLPLLDGFELARQVRAASNTAAVPASGVRAIYLIALTGYGRPEDRERALRAGFDEHLSKPADLERLQALLRAVPRRQPSSPSLGVQPASPQQRKPTS</sequence>
<dbReference type="SMART" id="SM00388">
    <property type="entry name" value="HisKA"/>
    <property type="match status" value="1"/>
</dbReference>
<evidence type="ECO:0000259" key="8">
    <source>
        <dbReference type="PROSITE" id="PS50109"/>
    </source>
</evidence>
<dbReference type="CDD" id="cd17580">
    <property type="entry name" value="REC_2_DhkD-like"/>
    <property type="match status" value="1"/>
</dbReference>
<dbReference type="GO" id="GO:0000155">
    <property type="term" value="F:phosphorelay sensor kinase activity"/>
    <property type="evidence" value="ECO:0007669"/>
    <property type="project" value="InterPro"/>
</dbReference>
<dbReference type="SMART" id="SM00387">
    <property type="entry name" value="HATPase_c"/>
    <property type="match status" value="1"/>
</dbReference>
<dbReference type="InterPro" id="IPR011006">
    <property type="entry name" value="CheY-like_superfamily"/>
</dbReference>
<feature type="domain" description="Histidine kinase" evidence="8">
    <location>
        <begin position="154"/>
        <end position="377"/>
    </location>
</feature>
<feature type="region of interest" description="Disordered" evidence="7">
    <location>
        <begin position="523"/>
        <end position="549"/>
    </location>
</feature>
<evidence type="ECO:0000313" key="10">
    <source>
        <dbReference type="EMBL" id="AKT43977.1"/>
    </source>
</evidence>
<dbReference type="PANTHER" id="PTHR43547">
    <property type="entry name" value="TWO-COMPONENT HISTIDINE KINASE"/>
    <property type="match status" value="1"/>
</dbReference>
<name>A0A0K1ETJ6_CHOCO</name>
<keyword evidence="5 10" id="KW-0418">Kinase</keyword>
<dbReference type="Gene3D" id="3.30.565.10">
    <property type="entry name" value="Histidine kinase-like ATPase, C-terminal domain"/>
    <property type="match status" value="1"/>
</dbReference>
<dbReference type="PANTHER" id="PTHR43547:SF2">
    <property type="entry name" value="HYBRID SIGNAL TRANSDUCTION HISTIDINE KINASE C"/>
    <property type="match status" value="1"/>
</dbReference>
<evidence type="ECO:0000259" key="9">
    <source>
        <dbReference type="PROSITE" id="PS50110"/>
    </source>
</evidence>
<dbReference type="Gene3D" id="1.10.287.130">
    <property type="match status" value="1"/>
</dbReference>
<dbReference type="InterPro" id="IPR003594">
    <property type="entry name" value="HATPase_dom"/>
</dbReference>
<feature type="compositionally biased region" description="Polar residues" evidence="7">
    <location>
        <begin position="529"/>
        <end position="549"/>
    </location>
</feature>
<keyword evidence="11" id="KW-1185">Reference proteome</keyword>